<protein>
    <submittedName>
        <fullName evidence="1">Uncharacterized protein</fullName>
    </submittedName>
</protein>
<dbReference type="RefSeq" id="WP_099509220.1">
    <property type="nucleotide sequence ID" value="NZ_CP016616.1"/>
</dbReference>
<dbReference type="AlphaFoldDB" id="A0A1B2EE72"/>
<evidence type="ECO:0000313" key="1">
    <source>
        <dbReference type="EMBL" id="ANY78229.1"/>
    </source>
</evidence>
<name>A0A1B2EE72_9HYPH</name>
<accession>A0A1B2EE72</accession>
<sequence length="59" mass="5956">MICNPPPNLQPKTARSFLASGNSGKLASLAAAPNGNITVGSVDAAETVVWLDGISFDVA</sequence>
<dbReference type="EMBL" id="CP016616">
    <property type="protein sequence ID" value="ANY78229.1"/>
    <property type="molecule type" value="Genomic_DNA"/>
</dbReference>
<organism evidence="1">
    <name type="scientific">Microvirga ossetica</name>
    <dbReference type="NCBI Taxonomy" id="1882682"/>
    <lineage>
        <taxon>Bacteria</taxon>
        <taxon>Pseudomonadati</taxon>
        <taxon>Pseudomonadota</taxon>
        <taxon>Alphaproteobacteria</taxon>
        <taxon>Hyphomicrobiales</taxon>
        <taxon>Methylobacteriaceae</taxon>
        <taxon>Microvirga</taxon>
    </lineage>
</organism>
<dbReference type="KEGG" id="moc:BB934_08280"/>
<proteinExistence type="predicted"/>
<gene>
    <name evidence="1" type="ORF">BB934_08280</name>
</gene>
<reference evidence="1" key="1">
    <citation type="submission" date="2016-07" db="EMBL/GenBank/DDBJ databases">
        <title>Microvirga ossetica sp. nov. a new species of rhizobia isolated from root nodules of the legume species Vicia alpestris Steven originated from North Ossetia region in the Caucasus.</title>
        <authorList>
            <person name="Safronova V.I."/>
            <person name="Kuznetsova I.G."/>
            <person name="Sazanova A.L."/>
            <person name="Belimov A."/>
            <person name="Andronov E."/>
            <person name="Osledkin Y.S."/>
            <person name="Onishchuk O.P."/>
            <person name="Kurchak O.N."/>
            <person name="Shaposhnikov A.I."/>
            <person name="Willems A."/>
            <person name="Tikhonovich I.A."/>
        </authorList>
    </citation>
    <scope>NUCLEOTIDE SEQUENCE [LARGE SCALE GENOMIC DNA]</scope>
    <source>
        <strain evidence="1">V5/3M</strain>
    </source>
</reference>